<evidence type="ECO:0000259" key="3">
    <source>
        <dbReference type="PROSITE" id="PS50222"/>
    </source>
</evidence>
<keyword evidence="5" id="KW-1185">Reference proteome</keyword>
<dbReference type="InterPro" id="IPR018247">
    <property type="entry name" value="EF_Hand_1_Ca_BS"/>
</dbReference>
<dbReference type="PROSITE" id="PS50222">
    <property type="entry name" value="EF_HAND_2"/>
    <property type="match status" value="1"/>
</dbReference>
<sequence length="179" mass="19073">MRCPGEIDEEELTSAFKAFGLNISDQQVHELFAAADSDGSGAIGVTEFLQIMGDVTDKNAVDGIRAMCAGDSLGAHALLNPDKSMEGGVITMLDPSALVILEHEEYKVPTRRPRSPCRRVCCKAASASLICVLWSAPLLRNQGSEQPRALPAGAHLVDDASAASHQQGGGRLQRTSWMI</sequence>
<dbReference type="Gene3D" id="1.10.238.10">
    <property type="entry name" value="EF-hand"/>
    <property type="match status" value="1"/>
</dbReference>
<dbReference type="Proteomes" id="UP001190700">
    <property type="component" value="Unassembled WGS sequence"/>
</dbReference>
<dbReference type="AlphaFoldDB" id="A0AAE0CHG8"/>
<feature type="domain" description="EF-hand" evidence="3">
    <location>
        <begin position="23"/>
        <end position="58"/>
    </location>
</feature>
<keyword evidence="1" id="KW-0106">Calcium</keyword>
<dbReference type="GO" id="GO:0005509">
    <property type="term" value="F:calcium ion binding"/>
    <property type="evidence" value="ECO:0007669"/>
    <property type="project" value="InterPro"/>
</dbReference>
<dbReference type="InterPro" id="IPR002048">
    <property type="entry name" value="EF_hand_dom"/>
</dbReference>
<evidence type="ECO:0000313" key="5">
    <source>
        <dbReference type="Proteomes" id="UP001190700"/>
    </source>
</evidence>
<feature type="region of interest" description="Disordered" evidence="2">
    <location>
        <begin position="160"/>
        <end position="179"/>
    </location>
</feature>
<evidence type="ECO:0000256" key="1">
    <source>
        <dbReference type="ARBA" id="ARBA00022837"/>
    </source>
</evidence>
<dbReference type="SUPFAM" id="SSF47473">
    <property type="entry name" value="EF-hand"/>
    <property type="match status" value="1"/>
</dbReference>
<dbReference type="CDD" id="cd00051">
    <property type="entry name" value="EFh"/>
    <property type="match status" value="1"/>
</dbReference>
<feature type="non-terminal residue" evidence="4">
    <location>
        <position position="179"/>
    </location>
</feature>
<dbReference type="EMBL" id="LGRX02023533">
    <property type="protein sequence ID" value="KAK3254478.1"/>
    <property type="molecule type" value="Genomic_DNA"/>
</dbReference>
<reference evidence="4 5" key="1">
    <citation type="journal article" date="2015" name="Genome Biol. Evol.">
        <title>Comparative Genomics of a Bacterivorous Green Alga Reveals Evolutionary Causalities and Consequences of Phago-Mixotrophic Mode of Nutrition.</title>
        <authorList>
            <person name="Burns J.A."/>
            <person name="Paasch A."/>
            <person name="Narechania A."/>
            <person name="Kim E."/>
        </authorList>
    </citation>
    <scope>NUCLEOTIDE SEQUENCE [LARGE SCALE GENOMIC DNA]</scope>
    <source>
        <strain evidence="4 5">PLY_AMNH</strain>
    </source>
</reference>
<dbReference type="Pfam" id="PF13833">
    <property type="entry name" value="EF-hand_8"/>
    <property type="match status" value="1"/>
</dbReference>
<dbReference type="InterPro" id="IPR011992">
    <property type="entry name" value="EF-hand-dom_pair"/>
</dbReference>
<evidence type="ECO:0000313" key="4">
    <source>
        <dbReference type="EMBL" id="KAK3254478.1"/>
    </source>
</evidence>
<protein>
    <recommendedName>
        <fullName evidence="3">EF-hand domain-containing protein</fullName>
    </recommendedName>
</protein>
<proteinExistence type="predicted"/>
<organism evidence="4 5">
    <name type="scientific">Cymbomonas tetramitiformis</name>
    <dbReference type="NCBI Taxonomy" id="36881"/>
    <lineage>
        <taxon>Eukaryota</taxon>
        <taxon>Viridiplantae</taxon>
        <taxon>Chlorophyta</taxon>
        <taxon>Pyramimonadophyceae</taxon>
        <taxon>Pyramimonadales</taxon>
        <taxon>Pyramimonadaceae</taxon>
        <taxon>Cymbomonas</taxon>
    </lineage>
</organism>
<dbReference type="PROSITE" id="PS00018">
    <property type="entry name" value="EF_HAND_1"/>
    <property type="match status" value="1"/>
</dbReference>
<accession>A0AAE0CHG8</accession>
<gene>
    <name evidence="4" type="ORF">CYMTET_36305</name>
</gene>
<comment type="caution">
    <text evidence="4">The sequence shown here is derived from an EMBL/GenBank/DDBJ whole genome shotgun (WGS) entry which is preliminary data.</text>
</comment>
<name>A0AAE0CHG8_9CHLO</name>
<evidence type="ECO:0000256" key="2">
    <source>
        <dbReference type="SAM" id="MobiDB-lite"/>
    </source>
</evidence>